<name>A0AAD5Q5N1_PYTIN</name>
<keyword evidence="34" id="KW-1185">Reference proteome</keyword>
<dbReference type="Gene3D" id="1.10.287.440">
    <property type="match status" value="1"/>
</dbReference>
<keyword evidence="21" id="KW-0511">Multifunctional enzyme</keyword>
<dbReference type="Pfam" id="PF01808">
    <property type="entry name" value="AICARFT_IMPCHas"/>
    <property type="match status" value="1"/>
</dbReference>
<dbReference type="NCBIfam" id="NF005492">
    <property type="entry name" value="PRK07106.1"/>
    <property type="match status" value="1"/>
</dbReference>
<dbReference type="Gene3D" id="3.40.50.1380">
    <property type="entry name" value="Methylglyoxal synthase-like domain"/>
    <property type="match status" value="1"/>
</dbReference>
<dbReference type="PANTHER" id="PTHR11692">
    <property type="entry name" value="BIFUNCTIONAL PURINE BIOSYNTHESIS PROTEIN PURH"/>
    <property type="match status" value="1"/>
</dbReference>
<keyword evidence="16" id="KW-0443">Lipid metabolism</keyword>
<evidence type="ECO:0000256" key="28">
    <source>
        <dbReference type="ARBA" id="ARBA00069748"/>
    </source>
</evidence>
<dbReference type="Pfam" id="PF02142">
    <property type="entry name" value="MGS"/>
    <property type="match status" value="1"/>
</dbReference>
<dbReference type="EC" id="2.1.2.3" evidence="6"/>
<comment type="caution">
    <text evidence="33">The sequence shown here is derived from an EMBL/GenBank/DDBJ whole genome shotgun (WGS) entry which is preliminary data.</text>
</comment>
<keyword evidence="19" id="KW-0564">Palmitate</keyword>
<dbReference type="GO" id="GO:0006629">
    <property type="term" value="P:lipid metabolic process"/>
    <property type="evidence" value="ECO:0007669"/>
    <property type="project" value="UniProtKB-KW"/>
</dbReference>
<evidence type="ECO:0000256" key="4">
    <source>
        <dbReference type="ARBA" id="ARBA00004954"/>
    </source>
</evidence>
<evidence type="ECO:0000256" key="24">
    <source>
        <dbReference type="ARBA" id="ARBA00037916"/>
    </source>
</evidence>
<comment type="catalytic activity">
    <reaction evidence="27">
        <text>15-deoxy-Delta(12,14)-prostaglandin J2 + glutathione = 15-deoxy-Delta(12,14)-prostaglandin J2-S-(R)-glutathione</text>
        <dbReference type="Rhea" id="RHEA:75963"/>
        <dbReference type="ChEBI" id="CHEBI:57925"/>
        <dbReference type="ChEBI" id="CHEBI:85236"/>
        <dbReference type="ChEBI" id="CHEBI:194498"/>
    </reaction>
    <physiologicalReaction direction="left-to-right" evidence="27">
        <dbReference type="Rhea" id="RHEA:75964"/>
    </physiologicalReaction>
</comment>
<keyword evidence="14 31" id="KW-1133">Transmembrane helix</keyword>
<feature type="transmembrane region" description="Helical" evidence="31">
    <location>
        <begin position="121"/>
        <end position="141"/>
    </location>
</feature>
<evidence type="ECO:0000256" key="25">
    <source>
        <dbReference type="ARBA" id="ARBA00039056"/>
    </source>
</evidence>
<dbReference type="NCBIfam" id="NF002049">
    <property type="entry name" value="PRK00881.1"/>
    <property type="match status" value="1"/>
</dbReference>
<comment type="catalytic activity">
    <reaction evidence="26">
        <text>leukotriene C4 = leukotriene A4 + glutathione</text>
        <dbReference type="Rhea" id="RHEA:17617"/>
        <dbReference type="ChEBI" id="CHEBI:57463"/>
        <dbReference type="ChEBI" id="CHEBI:57925"/>
        <dbReference type="ChEBI" id="CHEBI:57973"/>
        <dbReference type="EC" id="4.4.1.20"/>
    </reaction>
    <physiologicalReaction direction="right-to-left" evidence="26">
        <dbReference type="Rhea" id="RHEA:17619"/>
    </physiologicalReaction>
</comment>
<reference evidence="33" key="1">
    <citation type="submission" date="2021-12" db="EMBL/GenBank/DDBJ databases">
        <title>Prjna785345.</title>
        <authorList>
            <person name="Rujirawat T."/>
            <person name="Krajaejun T."/>
        </authorList>
    </citation>
    <scope>NUCLEOTIDE SEQUENCE</scope>
    <source>
        <strain evidence="33">Pi057C3</strain>
    </source>
</reference>
<evidence type="ECO:0000256" key="19">
    <source>
        <dbReference type="ARBA" id="ARBA00023139"/>
    </source>
</evidence>
<dbReference type="GO" id="GO:0006189">
    <property type="term" value="P:'de novo' IMP biosynthetic process"/>
    <property type="evidence" value="ECO:0007669"/>
    <property type="project" value="TreeGrafter"/>
</dbReference>
<dbReference type="FunFam" id="1.10.287.440:FF:000002">
    <property type="entry name" value="Phosphoribosylaminoimidazolecarboxamide formyltransferase/IMP cyclohydrolase"/>
    <property type="match status" value="1"/>
</dbReference>
<dbReference type="InterPro" id="IPR001129">
    <property type="entry name" value="Membr-assoc_MAPEG"/>
</dbReference>
<dbReference type="InterPro" id="IPR036914">
    <property type="entry name" value="MGS-like_dom_sf"/>
</dbReference>
<comment type="subcellular location">
    <subcellularLocation>
        <location evidence="2">Cytoplasm</location>
        <location evidence="2">Cytosol</location>
    </subcellularLocation>
    <subcellularLocation>
        <location evidence="1">Mitochondrion outer membrane</location>
        <topology evidence="1">Multi-pass membrane protein</topology>
    </subcellularLocation>
</comment>
<keyword evidence="10 31" id="KW-0812">Transmembrane</keyword>
<keyword evidence="11" id="KW-0658">Purine biosynthesis</keyword>
<dbReference type="GO" id="GO:0016491">
    <property type="term" value="F:oxidoreductase activity"/>
    <property type="evidence" value="ECO:0007669"/>
    <property type="project" value="UniProtKB-KW"/>
</dbReference>
<dbReference type="CDD" id="cd01421">
    <property type="entry name" value="IMPCH"/>
    <property type="match status" value="1"/>
</dbReference>
<keyword evidence="15" id="KW-0560">Oxidoreductase</keyword>
<evidence type="ECO:0000256" key="26">
    <source>
        <dbReference type="ARBA" id="ARBA00049298"/>
    </source>
</evidence>
<dbReference type="EMBL" id="JAKCXM010000854">
    <property type="protein sequence ID" value="KAJ0391758.1"/>
    <property type="molecule type" value="Genomic_DNA"/>
</dbReference>
<evidence type="ECO:0000256" key="13">
    <source>
        <dbReference type="ARBA" id="ARBA00022801"/>
    </source>
</evidence>
<dbReference type="GO" id="GO:0005741">
    <property type="term" value="C:mitochondrial outer membrane"/>
    <property type="evidence" value="ECO:0007669"/>
    <property type="project" value="UniProtKB-SubCell"/>
</dbReference>
<evidence type="ECO:0000256" key="6">
    <source>
        <dbReference type="ARBA" id="ARBA00012253"/>
    </source>
</evidence>
<dbReference type="HAMAP" id="MF_00139">
    <property type="entry name" value="PurH"/>
    <property type="match status" value="1"/>
</dbReference>
<sequence length="766" mass="82541">MSTTVTLQPGHGYILLLVVFVAFINLWASMKVGNARKLYGISYPQMYAEQSDKNAKAFNCVQRAHQNMLENLPVYFAMLLTSSIFRPDAAAICGLIRAVSFIVYVHGYASGEPKKRLRGAFGYIGLLGSLGLSIEAALKLLSPKRPSDQLSAMSHILHAVSSASSATSLVPIRRALLSVSDKTGVVDLAKFLSQHGVELLSTGGTAKALRDANLPVIDVSAYTGSPEIMDGRVKTLHPKIHGGLLGVRGNAQHEKDMEANGIKNIDLVVLNLYAFEAAVATGANFDTCIENIDIGGPSMLRSSAKNHKSVVIMTSPAQYATLMQELQSNDFHTTLEFRRKCAAAAFALSASYDSAISNWINGELGQHAPTVTRVYKHEMQLKYGCNPHQKPSSILSLAGSKLPFKVLNGTPGYINLLDAANAYQLVRELRVSLNLPAAASFKHVSPAGAAVAVDLDGALHAAYEVGNVQLTPLALAYLRARNADPLCSFGDFVAVSDVVDEATAKILKREVSDGIIAPGYEPAALEILKSKKSGGFIVLEADASFALPEVEYREVAGITFAQKRNDVIFNDEHLRDVKTTGAGAVDAAKKRDLTLAAITLKYTQSNSVGYAKDGQMIGVGAGQQSRVDCVKLAGRKAAIWHLRQHPKVQGLQFKSSVKRQERVNARVRYIEGDMAPAEIATFNELFETAPEPLTSSEKDAFLQTLTGVSLGSDAFFPFRDSIDHAAKLGVKFITQPGGSTRDSDVIAACEEYGITMAFSNLRLFHH</sequence>
<organism evidence="33 34">
    <name type="scientific">Pythium insidiosum</name>
    <name type="common">Pythiosis disease agent</name>
    <dbReference type="NCBI Taxonomy" id="114742"/>
    <lineage>
        <taxon>Eukaryota</taxon>
        <taxon>Sar</taxon>
        <taxon>Stramenopiles</taxon>
        <taxon>Oomycota</taxon>
        <taxon>Peronosporomycetes</taxon>
        <taxon>Pythiales</taxon>
        <taxon>Pythiaceae</taxon>
        <taxon>Pythium</taxon>
    </lineage>
</organism>
<evidence type="ECO:0000256" key="21">
    <source>
        <dbReference type="ARBA" id="ARBA00023268"/>
    </source>
</evidence>
<dbReference type="SMART" id="SM00798">
    <property type="entry name" value="AICARFT_IMPCHas"/>
    <property type="match status" value="1"/>
</dbReference>
<evidence type="ECO:0000256" key="22">
    <source>
        <dbReference type="ARBA" id="ARBA00023288"/>
    </source>
</evidence>
<evidence type="ECO:0000256" key="16">
    <source>
        <dbReference type="ARBA" id="ARBA00023098"/>
    </source>
</evidence>
<dbReference type="SUPFAM" id="SSF53927">
    <property type="entry name" value="Cytidine deaminase-like"/>
    <property type="match status" value="1"/>
</dbReference>
<dbReference type="FunFam" id="3.40.50.1380:FF:000001">
    <property type="entry name" value="Bifunctional purine biosynthesis protein PurH"/>
    <property type="match status" value="1"/>
</dbReference>
<evidence type="ECO:0000256" key="12">
    <source>
        <dbReference type="ARBA" id="ARBA00022787"/>
    </source>
</evidence>
<keyword evidence="17" id="KW-0496">Mitochondrion</keyword>
<dbReference type="AlphaFoldDB" id="A0AAD5Q5N1"/>
<dbReference type="InterPro" id="IPR023352">
    <property type="entry name" value="MAPEG-like_dom_sf"/>
</dbReference>
<evidence type="ECO:0000256" key="5">
    <source>
        <dbReference type="ARBA" id="ARBA00007667"/>
    </source>
</evidence>
<dbReference type="Gene3D" id="1.20.120.550">
    <property type="entry name" value="Membrane associated eicosanoid/glutathione metabolism-like domain"/>
    <property type="match status" value="1"/>
</dbReference>
<evidence type="ECO:0000256" key="27">
    <source>
        <dbReference type="ARBA" id="ARBA00051411"/>
    </source>
</evidence>
<protein>
    <recommendedName>
        <fullName evidence="28">Glutathione S-transferase 3, mitochondrial</fullName>
        <ecNumber evidence="6">2.1.2.3</ecNumber>
        <ecNumber evidence="7">3.5.4.10</ecNumber>
        <ecNumber evidence="25">4.4.1.20</ecNumber>
    </recommendedName>
    <alternativeName>
        <fullName evidence="29">Glutathione peroxidase MGST3</fullName>
    </alternativeName>
    <alternativeName>
        <fullName evidence="30">LTC4 synthase MGST3</fullName>
    </alternativeName>
</protein>
<dbReference type="Proteomes" id="UP001209570">
    <property type="component" value="Unassembled WGS sequence"/>
</dbReference>
<evidence type="ECO:0000256" key="7">
    <source>
        <dbReference type="ARBA" id="ARBA00012712"/>
    </source>
</evidence>
<evidence type="ECO:0000256" key="15">
    <source>
        <dbReference type="ARBA" id="ARBA00023002"/>
    </source>
</evidence>
<evidence type="ECO:0000256" key="9">
    <source>
        <dbReference type="ARBA" id="ARBA00022679"/>
    </source>
</evidence>
<dbReference type="EC" id="4.4.1.20" evidence="25"/>
<dbReference type="SUPFAM" id="SSF161084">
    <property type="entry name" value="MAPEG domain-like"/>
    <property type="match status" value="1"/>
</dbReference>
<dbReference type="GO" id="GO:0004643">
    <property type="term" value="F:phosphoribosylaminoimidazolecarboxamide formyltransferase activity"/>
    <property type="evidence" value="ECO:0007669"/>
    <property type="project" value="UniProtKB-EC"/>
</dbReference>
<evidence type="ECO:0000256" key="14">
    <source>
        <dbReference type="ARBA" id="ARBA00022989"/>
    </source>
</evidence>
<evidence type="ECO:0000256" key="31">
    <source>
        <dbReference type="SAM" id="Phobius"/>
    </source>
</evidence>
<dbReference type="GO" id="GO:0003937">
    <property type="term" value="F:IMP cyclohydrolase activity"/>
    <property type="evidence" value="ECO:0007669"/>
    <property type="project" value="UniProtKB-EC"/>
</dbReference>
<evidence type="ECO:0000256" key="8">
    <source>
        <dbReference type="ARBA" id="ARBA00022490"/>
    </source>
</evidence>
<evidence type="ECO:0000256" key="1">
    <source>
        <dbReference type="ARBA" id="ARBA00004374"/>
    </source>
</evidence>
<keyword evidence="13" id="KW-0378">Hydrolase</keyword>
<comment type="pathway">
    <text evidence="4">Purine metabolism; IMP biosynthesis via de novo pathway; 5-formamido-1-(5-phospho-D-ribosyl)imidazole-4-carboxamide from 5-amino-1-(5-phospho-D-ribosyl)imidazole-4-carboxamide (10-formyl THF route): step 1/1.</text>
</comment>
<keyword evidence="8" id="KW-0963">Cytoplasm</keyword>
<gene>
    <name evidence="33" type="ORF">P43SY_001840</name>
</gene>
<keyword evidence="12" id="KW-1000">Mitochondrion outer membrane</keyword>
<dbReference type="SMART" id="SM00851">
    <property type="entry name" value="MGS"/>
    <property type="match status" value="1"/>
</dbReference>
<evidence type="ECO:0000313" key="34">
    <source>
        <dbReference type="Proteomes" id="UP001209570"/>
    </source>
</evidence>
<dbReference type="InterPro" id="IPR016193">
    <property type="entry name" value="Cytidine_deaminase-like"/>
</dbReference>
<evidence type="ECO:0000256" key="30">
    <source>
        <dbReference type="ARBA" id="ARBA00076908"/>
    </source>
</evidence>
<comment type="pathway">
    <text evidence="3">Purine metabolism; IMP biosynthesis via de novo pathway; IMP from 5-formamido-1-(5-phospho-D-ribosyl)imidazole-4-carboxamide: step 1/1.</text>
</comment>
<evidence type="ECO:0000256" key="2">
    <source>
        <dbReference type="ARBA" id="ARBA00004514"/>
    </source>
</evidence>
<evidence type="ECO:0000256" key="20">
    <source>
        <dbReference type="ARBA" id="ARBA00023239"/>
    </source>
</evidence>
<evidence type="ECO:0000256" key="3">
    <source>
        <dbReference type="ARBA" id="ARBA00004844"/>
    </source>
</evidence>
<feature type="transmembrane region" description="Helical" evidence="31">
    <location>
        <begin position="12"/>
        <end position="30"/>
    </location>
</feature>
<dbReference type="GO" id="GO:0004464">
    <property type="term" value="F:leukotriene-C4 synthase activity"/>
    <property type="evidence" value="ECO:0007669"/>
    <property type="project" value="UniProtKB-EC"/>
</dbReference>
<keyword evidence="18 31" id="KW-0472">Membrane</keyword>
<feature type="domain" description="MGS-like" evidence="32">
    <location>
        <begin position="167"/>
        <end position="314"/>
    </location>
</feature>
<keyword evidence="20" id="KW-0456">Lyase</keyword>
<evidence type="ECO:0000256" key="17">
    <source>
        <dbReference type="ARBA" id="ARBA00023128"/>
    </source>
</evidence>
<dbReference type="SUPFAM" id="SSF52335">
    <property type="entry name" value="Methylglyoxal synthase-like"/>
    <property type="match status" value="1"/>
</dbReference>
<dbReference type="InterPro" id="IPR011607">
    <property type="entry name" value="MGS-like_dom"/>
</dbReference>
<evidence type="ECO:0000256" key="18">
    <source>
        <dbReference type="ARBA" id="ARBA00023136"/>
    </source>
</evidence>
<accession>A0AAD5Q5N1</accession>
<dbReference type="EC" id="3.5.4.10" evidence="7"/>
<evidence type="ECO:0000259" key="32">
    <source>
        <dbReference type="PROSITE" id="PS51855"/>
    </source>
</evidence>
<dbReference type="InterPro" id="IPR024050">
    <property type="entry name" value="AICAR_Tfase_insert_dom_sf"/>
</dbReference>
<feature type="transmembrane region" description="Helical" evidence="31">
    <location>
        <begin position="89"/>
        <end position="109"/>
    </location>
</feature>
<comment type="pathway">
    <text evidence="24">Lipid metabolism; arachidonate metabolism.</text>
</comment>
<dbReference type="GO" id="GO:0005829">
    <property type="term" value="C:cytosol"/>
    <property type="evidence" value="ECO:0007669"/>
    <property type="project" value="UniProtKB-SubCell"/>
</dbReference>
<keyword evidence="22" id="KW-0449">Lipoprotein</keyword>
<evidence type="ECO:0000256" key="23">
    <source>
        <dbReference type="ARBA" id="ARBA00037884"/>
    </source>
</evidence>
<evidence type="ECO:0000256" key="10">
    <source>
        <dbReference type="ARBA" id="ARBA00022692"/>
    </source>
</evidence>
<proteinExistence type="inferred from homology"/>
<comment type="pathway">
    <text evidence="23">Lipid metabolism; leukotriene C4 biosynthesis.</text>
</comment>
<keyword evidence="9" id="KW-0808">Transferase</keyword>
<evidence type="ECO:0000313" key="33">
    <source>
        <dbReference type="EMBL" id="KAJ0391758.1"/>
    </source>
</evidence>
<dbReference type="NCBIfam" id="TIGR00355">
    <property type="entry name" value="purH"/>
    <property type="match status" value="1"/>
</dbReference>
<evidence type="ECO:0000256" key="29">
    <source>
        <dbReference type="ARBA" id="ARBA00075145"/>
    </source>
</evidence>
<dbReference type="FunFam" id="3.40.140.20:FF:000003">
    <property type="entry name" value="Bifunctional purine biosynthesis protein"/>
    <property type="match status" value="1"/>
</dbReference>
<dbReference type="Gene3D" id="3.40.140.20">
    <property type="match status" value="2"/>
</dbReference>
<dbReference type="PANTHER" id="PTHR11692:SF0">
    <property type="entry name" value="BIFUNCTIONAL PURINE BIOSYNTHESIS PROTEIN ATIC"/>
    <property type="match status" value="1"/>
</dbReference>
<dbReference type="InterPro" id="IPR002695">
    <property type="entry name" value="PurH-like"/>
</dbReference>
<dbReference type="Pfam" id="PF01124">
    <property type="entry name" value="MAPEG"/>
    <property type="match status" value="1"/>
</dbReference>
<dbReference type="FunFam" id="1.20.120.550:FF:000004">
    <property type="entry name" value="Microsomal glutathione S-transferase 3"/>
    <property type="match status" value="1"/>
</dbReference>
<comment type="similarity">
    <text evidence="5">Belongs to the PurH family.</text>
</comment>
<evidence type="ECO:0000256" key="11">
    <source>
        <dbReference type="ARBA" id="ARBA00022755"/>
    </source>
</evidence>
<dbReference type="PROSITE" id="PS51855">
    <property type="entry name" value="MGS"/>
    <property type="match status" value="1"/>
</dbReference>
<dbReference type="InterPro" id="IPR024051">
    <property type="entry name" value="AICAR_Tfase_dup_dom_sf"/>
</dbReference>